<comment type="caution">
    <text evidence="2">The sequence shown here is derived from an EMBL/GenBank/DDBJ whole genome shotgun (WGS) entry which is preliminary data.</text>
</comment>
<protein>
    <submittedName>
        <fullName evidence="2">6939_t:CDS:1</fullName>
    </submittedName>
</protein>
<dbReference type="EMBL" id="CAJVPJ010000950">
    <property type="protein sequence ID" value="CAG8567191.1"/>
    <property type="molecule type" value="Genomic_DNA"/>
</dbReference>
<feature type="compositionally biased region" description="Acidic residues" evidence="1">
    <location>
        <begin position="115"/>
        <end position="127"/>
    </location>
</feature>
<dbReference type="PROSITE" id="PS00116">
    <property type="entry name" value="DNA_POLYMERASE_B"/>
    <property type="match status" value="1"/>
</dbReference>
<evidence type="ECO:0000256" key="1">
    <source>
        <dbReference type="SAM" id="MobiDB-lite"/>
    </source>
</evidence>
<dbReference type="Proteomes" id="UP000789572">
    <property type="component" value="Unassembled WGS sequence"/>
</dbReference>
<dbReference type="GO" id="GO:0003676">
    <property type="term" value="F:nucleic acid binding"/>
    <property type="evidence" value="ECO:0007669"/>
    <property type="project" value="InterPro"/>
</dbReference>
<reference evidence="2" key="1">
    <citation type="submission" date="2021-06" db="EMBL/GenBank/DDBJ databases">
        <authorList>
            <person name="Kallberg Y."/>
            <person name="Tangrot J."/>
            <person name="Rosling A."/>
        </authorList>
    </citation>
    <scope>NUCLEOTIDE SEQUENCE</scope>
    <source>
        <strain evidence="2">IA702</strain>
    </source>
</reference>
<name>A0A9N9BK10_9GLOM</name>
<sequence length="1374" mass="160330">MVKNTTCDRCGLNLSTYQKYQQHLNRKNPCRPKNLPQTPANQNPTESQILIQNQVPVENPTPAPEGDLISFDENPPTHQPAQPREENAPAVDLLTDLTIDELIKRLSKPEKDSEPNDSEYDTAEEEPDIHFEKIKDPYINRKSEAGTLNEGEVCDYYAFVPREYHAESEPLAFFESVEEKIADVYKRELSLKGGLKHETIEIIREDRINATIEKGYNEVIDQIEDEALQESGWRFVRAEEVFLEISAFRPLRGSSWLPLPEDLDKPQLGLINPQNREDNECFKWCISAYHTREEAIKANRKPPHLNEIRRLRRNANIANFEGINFPATLHDVDKFEENNPNYAINIFRPVYKEVFGKIKVDIDPLHISERNYQVEHMIDLLYLTEGEENLNDRKNTNDIPEGLKTHYVFITDFTRLMHKWNNHNGKKYFCRKCLRFPYSRLDLLEKHIPTCPGPSKAPQRLILPEDEAEEIEEEKKDNEGNTIKIAEQKAVSYGYTIHCSDGTTQKPVINRESENIIKDLIENLQEDLDVILDKLRIPIPCEKMTPELWRKYQMANKCWNCEGKLHEAGYNKIRVFDPETKKYLGASHRKCHGKKPMIQDEGKNRVLDHDHITGKFRGASHNECNLKLRIDPETIKIPVLICNGSGYDFHHLMQEIAKVTDKKIVPIANNSEQYITFSVGQLQFIDSLKFSLPGLTKMAENLRDEKKGQTKTPEQLAKCFPIMSKFISPNLLSLLTRKGIFPYQWLNNKTKFNETQLPPRKDFNSNLDGFNYCDHNCRIEKCEHGEKIGKCKHKCQKCKHKKNQDYDFAQTVWQETECKTFGDYHDIYLKTDVLILADAFEAFRKASYSAFKLDPANYLTAPGLAWDACMKVTKVKLELFNEHQGDMHDFFTAMKRGGMSLARRRIARANIPELEGYDGKKAKKWLLYLDANNLYGWAMSQYLPTGGFKWLSTKPLDASSPLVQKILSLKENSNRGCCLEVKLSIPKELHPKFRDYPMCPERKKVPYDWYGSKQKEWIGKQHPDTEKLILTLHDKDHYVIHYRNLQQCIREGYVLEKVYRVLGFEQSPWMEPYIAMNTQRRAKAKNAFEKDFWKLMNNSVFGKTMEDVRKRVNIDLVRQVGEERRLRRLISDPAFVSRKIFYGANLVAVHRRQTNVKLNKPEYVGACILDLSKYYMYDFWYGYLKKKYGDRVKLLYTDTDSLIIEIETENIYQDMIDDCDLFDFSDYPEDHWVVKNLPEDQWIINEEGKRVLKNTKVIGKWKDENGGDRAIGYAGVRAKCYSVVCENSRKNMIKAKGLKKSLIKKELSHKIFEDCVLEGKEDQPRTAQFLRSYRHRMYRITQTKRSVNPLDTKLWIAQDNVTTYLYGDCEIPEE</sequence>
<evidence type="ECO:0000313" key="2">
    <source>
        <dbReference type="EMBL" id="CAG8567191.1"/>
    </source>
</evidence>
<dbReference type="PANTHER" id="PTHR31511:SF12">
    <property type="entry name" value="RHO TERMINATION FACTOR N-TERMINAL DOMAIN-CONTAINING PROTEIN"/>
    <property type="match status" value="1"/>
</dbReference>
<feature type="compositionally biased region" description="Basic and acidic residues" evidence="1">
    <location>
        <begin position="104"/>
        <end position="114"/>
    </location>
</feature>
<dbReference type="InterPro" id="IPR017964">
    <property type="entry name" value="DNA-dir_DNA_pol_B_CS"/>
</dbReference>
<keyword evidence="3" id="KW-1185">Reference proteome</keyword>
<feature type="region of interest" description="Disordered" evidence="1">
    <location>
        <begin position="24"/>
        <end position="43"/>
    </location>
</feature>
<gene>
    <name evidence="2" type="ORF">POCULU_LOCUS5809</name>
</gene>
<feature type="region of interest" description="Disordered" evidence="1">
    <location>
        <begin position="57"/>
        <end position="90"/>
    </location>
</feature>
<dbReference type="OrthoDB" id="2406449at2759"/>
<proteinExistence type="predicted"/>
<dbReference type="InterPro" id="IPR043502">
    <property type="entry name" value="DNA/RNA_pol_sf"/>
</dbReference>
<dbReference type="GO" id="GO:0000166">
    <property type="term" value="F:nucleotide binding"/>
    <property type="evidence" value="ECO:0007669"/>
    <property type="project" value="InterPro"/>
</dbReference>
<dbReference type="PANTHER" id="PTHR31511">
    <property type="entry name" value="PROTEIN CBG23764"/>
    <property type="match status" value="1"/>
</dbReference>
<feature type="region of interest" description="Disordered" evidence="1">
    <location>
        <begin position="104"/>
        <end position="135"/>
    </location>
</feature>
<dbReference type="SUPFAM" id="SSF56672">
    <property type="entry name" value="DNA/RNA polymerases"/>
    <property type="match status" value="1"/>
</dbReference>
<organism evidence="2 3">
    <name type="scientific">Paraglomus occultum</name>
    <dbReference type="NCBI Taxonomy" id="144539"/>
    <lineage>
        <taxon>Eukaryota</taxon>
        <taxon>Fungi</taxon>
        <taxon>Fungi incertae sedis</taxon>
        <taxon>Mucoromycota</taxon>
        <taxon>Glomeromycotina</taxon>
        <taxon>Glomeromycetes</taxon>
        <taxon>Paraglomerales</taxon>
        <taxon>Paraglomeraceae</taxon>
        <taxon>Paraglomus</taxon>
    </lineage>
</organism>
<evidence type="ECO:0000313" key="3">
    <source>
        <dbReference type="Proteomes" id="UP000789572"/>
    </source>
</evidence>
<accession>A0A9N9BK10</accession>